<feature type="transmembrane region" description="Helical" evidence="7">
    <location>
        <begin position="103"/>
        <end position="124"/>
    </location>
</feature>
<name>A0ABR3QEG5_9TREE</name>
<evidence type="ECO:0000313" key="12">
    <source>
        <dbReference type="EMBL" id="KAL1413095.1"/>
    </source>
</evidence>
<keyword evidence="13" id="KW-1185">Reference proteome</keyword>
<keyword evidence="3" id="KW-0813">Transport</keyword>
<dbReference type="Proteomes" id="UP001565368">
    <property type="component" value="Unassembled WGS sequence"/>
</dbReference>
<feature type="transmembrane region" description="Helical" evidence="7">
    <location>
        <begin position="609"/>
        <end position="631"/>
    </location>
</feature>
<comment type="caution">
    <text evidence="12">The sequence shown here is derived from an EMBL/GenBank/DDBJ whole genome shotgun (WGS) entry which is preliminary data.</text>
</comment>
<feature type="transmembrane region" description="Helical" evidence="7">
    <location>
        <begin position="514"/>
        <end position="532"/>
    </location>
</feature>
<keyword evidence="5 7" id="KW-1133">Transmembrane helix</keyword>
<dbReference type="Pfam" id="PF14703">
    <property type="entry name" value="PHM7_cyt"/>
    <property type="match status" value="1"/>
</dbReference>
<evidence type="ECO:0000256" key="6">
    <source>
        <dbReference type="ARBA" id="ARBA00023136"/>
    </source>
</evidence>
<feature type="transmembrane region" description="Helical" evidence="7">
    <location>
        <begin position="20"/>
        <end position="39"/>
    </location>
</feature>
<accession>A0ABR3QEG5</accession>
<comment type="subcellular location">
    <subcellularLocation>
        <location evidence="1">Membrane</location>
        <topology evidence="1">Multi-pass membrane protein</topology>
    </subcellularLocation>
</comment>
<evidence type="ECO:0000259" key="9">
    <source>
        <dbReference type="Pfam" id="PF12621"/>
    </source>
</evidence>
<evidence type="ECO:0000313" key="13">
    <source>
        <dbReference type="Proteomes" id="UP001565368"/>
    </source>
</evidence>
<evidence type="ECO:0000256" key="1">
    <source>
        <dbReference type="ARBA" id="ARBA00004141"/>
    </source>
</evidence>
<dbReference type="GeneID" id="95981887"/>
<dbReference type="RefSeq" id="XP_069213039.1">
    <property type="nucleotide sequence ID" value="XM_069349495.1"/>
</dbReference>
<feature type="transmembrane region" description="Helical" evidence="7">
    <location>
        <begin position="680"/>
        <end position="699"/>
    </location>
</feature>
<dbReference type="InterPro" id="IPR045122">
    <property type="entry name" value="Csc1-like"/>
</dbReference>
<evidence type="ECO:0000256" key="4">
    <source>
        <dbReference type="ARBA" id="ARBA00022692"/>
    </source>
</evidence>
<evidence type="ECO:0000256" key="3">
    <source>
        <dbReference type="ARBA" id="ARBA00022448"/>
    </source>
</evidence>
<feature type="domain" description="CSC1/OSCA1-like 7TM region" evidence="8">
    <location>
        <begin position="417"/>
        <end position="696"/>
    </location>
</feature>
<feature type="transmembrane region" description="Helical" evidence="7">
    <location>
        <begin position="637"/>
        <end position="659"/>
    </location>
</feature>
<feature type="transmembrane region" description="Helical" evidence="7">
    <location>
        <begin position="711"/>
        <end position="731"/>
    </location>
</feature>
<keyword evidence="6 7" id="KW-0472">Membrane</keyword>
<feature type="domain" description="CSC1/OSCA1-like N-terminal transmembrane" evidence="10">
    <location>
        <begin position="18"/>
        <end position="171"/>
    </location>
</feature>
<sequence>MAEGDQADKAQSATTSQFTSALVTAAITVGVCLLFWLIFHSRKSLVRVFQPRTTDIKLAEERPETLPDNPVSWWRRVFSLDDFEVLELNGPDAYFFIRYIKVFGVYMLIPYTIIAIAALVPATVVKPNEGKSGVQKMTLGNIPNTAQLRLITHIIVAVILISWTLYLLVHEYNHYLSVRETWLRSPKVRAQLKSRTVALMNVPADLNNVEGIKEIAAGVAASSDANYPRPSGVTVDSPTTAAPKSAGGVTDVWVGKKVGDVEKVWNKRDKAIYGLEGTVGKAISKALKNERKGKTPEKLGTLDTDRAGATLLDKYLAPKKQPTWRPGFFKPKIALDGFPEYIHSQDDQLQELRAKDDYKEGDVSFVRFATQDDALNFARLAAKSNKSFNRVRTSINVPPEDIVWSNTNIGYWQRLGRTIVSWSLTIGLIIVWAIPVAFVGTISNLDALCKDVSWLRWICTEIPAVPLGIIKGILPPVLLSVLMMLLPIVLRLWIKLQGEIRQSEIELKLFTRYWLFQVIHSFLIMTLSGGIIDSLGDLLNGNLSVAEICSILATRLPGASTFFLTWIMVVSWSGAAQSLARVVPFVMYQLRGFLAGNTPRKVFGQTFSLGSFLWSTAQPVYCLVVCVTVVYSVIQPLITVLGLVTMIILYAAYKYLLIWTADQPGYLETGGLYYIKAMRTVFVALYFTEICLAGLFFLMTDAQEKRSKVGLAGGAIVVVMGIITAVTQAWIDHIGFKRQTILYGRSANGQSSSQTNLNQLSEKLTVTSNDLEDPETAGDDGIVHDFDNPAMWKAQPVVWLSNDPLGIGNSEAERLNDQGIPASTEYAIEDVKAKIEVARSPPDEKWTGGI</sequence>
<dbReference type="InterPro" id="IPR022257">
    <property type="entry name" value="PHM7_ext"/>
</dbReference>
<reference evidence="12 13" key="1">
    <citation type="submission" date="2023-08" db="EMBL/GenBank/DDBJ databases">
        <title>Annotated Genome Sequence of Vanrija albida AlHP1.</title>
        <authorList>
            <person name="Herzog R."/>
        </authorList>
    </citation>
    <scope>NUCLEOTIDE SEQUENCE [LARGE SCALE GENOMIC DNA]</scope>
    <source>
        <strain evidence="12 13">AlHP1</strain>
    </source>
</reference>
<evidence type="ECO:0000256" key="5">
    <source>
        <dbReference type="ARBA" id="ARBA00022989"/>
    </source>
</evidence>
<dbReference type="Pfam" id="PF12621">
    <property type="entry name" value="PHM7_ext"/>
    <property type="match status" value="1"/>
</dbReference>
<evidence type="ECO:0000259" key="8">
    <source>
        <dbReference type="Pfam" id="PF02714"/>
    </source>
</evidence>
<gene>
    <name evidence="12" type="primary">PHM7_1</name>
    <name evidence="12" type="ORF">Q8F55_000844</name>
</gene>
<dbReference type="InterPro" id="IPR032880">
    <property type="entry name" value="CSC1/OSCA1-like_N"/>
</dbReference>
<feature type="transmembrane region" description="Helical" evidence="7">
    <location>
        <begin position="150"/>
        <end position="169"/>
    </location>
</feature>
<evidence type="ECO:0000259" key="10">
    <source>
        <dbReference type="Pfam" id="PF13967"/>
    </source>
</evidence>
<dbReference type="InterPro" id="IPR003864">
    <property type="entry name" value="CSC1/OSCA1-like_7TM"/>
</dbReference>
<dbReference type="Pfam" id="PF02714">
    <property type="entry name" value="RSN1_7TM"/>
    <property type="match status" value="1"/>
</dbReference>
<dbReference type="PANTHER" id="PTHR13018">
    <property type="entry name" value="PROBABLE MEMBRANE PROTEIN DUF221-RELATED"/>
    <property type="match status" value="1"/>
</dbReference>
<feature type="transmembrane region" description="Helical" evidence="7">
    <location>
        <begin position="473"/>
        <end position="494"/>
    </location>
</feature>
<evidence type="ECO:0000259" key="11">
    <source>
        <dbReference type="Pfam" id="PF14703"/>
    </source>
</evidence>
<dbReference type="Pfam" id="PF13967">
    <property type="entry name" value="RSN1_TM"/>
    <property type="match status" value="1"/>
</dbReference>
<proteinExistence type="inferred from homology"/>
<feature type="domain" description="10TM putative phosphate transporter extracellular tail" evidence="9">
    <location>
        <begin position="768"/>
        <end position="843"/>
    </location>
</feature>
<dbReference type="PANTHER" id="PTHR13018:SF143">
    <property type="entry name" value="CSC1_OSCA1-LIKE 7TM REGION DOMAIN-CONTAINING PROTEIN"/>
    <property type="match status" value="1"/>
</dbReference>
<protein>
    <submittedName>
        <fullName evidence="12">Phosphate metabolism protein 7</fullName>
    </submittedName>
</protein>
<keyword evidence="4 7" id="KW-0812">Transmembrane</keyword>
<dbReference type="InterPro" id="IPR027815">
    <property type="entry name" value="CSC1/OSCA1-like_cyt"/>
</dbReference>
<evidence type="ECO:0000256" key="7">
    <source>
        <dbReference type="SAM" id="Phobius"/>
    </source>
</evidence>
<comment type="similarity">
    <text evidence="2">Belongs to the CSC1 (TC 1.A.17) family.</text>
</comment>
<feature type="transmembrane region" description="Helical" evidence="7">
    <location>
        <begin position="419"/>
        <end position="438"/>
    </location>
</feature>
<evidence type="ECO:0000256" key="2">
    <source>
        <dbReference type="ARBA" id="ARBA00007779"/>
    </source>
</evidence>
<feature type="domain" description="CSC1/OSCA1-like cytosolic" evidence="11">
    <location>
        <begin position="249"/>
        <end position="406"/>
    </location>
</feature>
<organism evidence="12 13">
    <name type="scientific">Vanrija albida</name>
    <dbReference type="NCBI Taxonomy" id="181172"/>
    <lineage>
        <taxon>Eukaryota</taxon>
        <taxon>Fungi</taxon>
        <taxon>Dikarya</taxon>
        <taxon>Basidiomycota</taxon>
        <taxon>Agaricomycotina</taxon>
        <taxon>Tremellomycetes</taxon>
        <taxon>Trichosporonales</taxon>
        <taxon>Trichosporonaceae</taxon>
        <taxon>Vanrija</taxon>
    </lineage>
</organism>
<dbReference type="EMBL" id="JBBXJM010000001">
    <property type="protein sequence ID" value="KAL1413095.1"/>
    <property type="molecule type" value="Genomic_DNA"/>
</dbReference>